<dbReference type="EMBL" id="NBSK02000005">
    <property type="protein sequence ID" value="KAJ0205167.1"/>
    <property type="molecule type" value="Genomic_DNA"/>
</dbReference>
<keyword evidence="3" id="KW-1185">Reference proteome</keyword>
<gene>
    <name evidence="2" type="ORF">LSAT_V11C500272520</name>
</gene>
<evidence type="ECO:0000256" key="1">
    <source>
        <dbReference type="SAM" id="MobiDB-lite"/>
    </source>
</evidence>
<dbReference type="AlphaFoldDB" id="A0A9R1VI39"/>
<feature type="region of interest" description="Disordered" evidence="1">
    <location>
        <begin position="105"/>
        <end position="125"/>
    </location>
</feature>
<accession>A0A9R1VI39</accession>
<reference evidence="2 3" key="1">
    <citation type="journal article" date="2017" name="Nat. Commun.">
        <title>Genome assembly with in vitro proximity ligation data and whole-genome triplication in lettuce.</title>
        <authorList>
            <person name="Reyes-Chin-Wo S."/>
            <person name="Wang Z."/>
            <person name="Yang X."/>
            <person name="Kozik A."/>
            <person name="Arikit S."/>
            <person name="Song C."/>
            <person name="Xia L."/>
            <person name="Froenicke L."/>
            <person name="Lavelle D.O."/>
            <person name="Truco M.J."/>
            <person name="Xia R."/>
            <person name="Zhu S."/>
            <person name="Xu C."/>
            <person name="Xu H."/>
            <person name="Xu X."/>
            <person name="Cox K."/>
            <person name="Korf I."/>
            <person name="Meyers B.C."/>
            <person name="Michelmore R.W."/>
        </authorList>
    </citation>
    <scope>NUCLEOTIDE SEQUENCE [LARGE SCALE GENOMIC DNA]</scope>
    <source>
        <strain evidence="3">cv. Salinas</strain>
        <tissue evidence="2">Seedlings</tissue>
    </source>
</reference>
<dbReference type="PANTHER" id="PTHR47481:SF38">
    <property type="entry name" value="POU DOMAIN, CLASS 4, TRANSCRIPTION FACTOR 1-LIKE"/>
    <property type="match status" value="1"/>
</dbReference>
<dbReference type="Proteomes" id="UP000235145">
    <property type="component" value="Unassembled WGS sequence"/>
</dbReference>
<sequence>MIGESSNPPRTPFHPAFSVNNIKNLIPILLDRTDGHYASWMELFNIHACAYDVLDHIKPDSPHNKATRAVYLEEQFNTTRLDSFSNINDYCSRLKNLADQLANVGNPVTPPNQGWRKRPGVEDFM</sequence>
<evidence type="ECO:0000313" key="2">
    <source>
        <dbReference type="EMBL" id="KAJ0205167.1"/>
    </source>
</evidence>
<comment type="caution">
    <text evidence="2">The sequence shown here is derived from an EMBL/GenBank/DDBJ whole genome shotgun (WGS) entry which is preliminary data.</text>
</comment>
<organism evidence="2 3">
    <name type="scientific">Lactuca sativa</name>
    <name type="common">Garden lettuce</name>
    <dbReference type="NCBI Taxonomy" id="4236"/>
    <lineage>
        <taxon>Eukaryota</taxon>
        <taxon>Viridiplantae</taxon>
        <taxon>Streptophyta</taxon>
        <taxon>Embryophyta</taxon>
        <taxon>Tracheophyta</taxon>
        <taxon>Spermatophyta</taxon>
        <taxon>Magnoliopsida</taxon>
        <taxon>eudicotyledons</taxon>
        <taxon>Gunneridae</taxon>
        <taxon>Pentapetalae</taxon>
        <taxon>asterids</taxon>
        <taxon>campanulids</taxon>
        <taxon>Asterales</taxon>
        <taxon>Asteraceae</taxon>
        <taxon>Cichorioideae</taxon>
        <taxon>Cichorieae</taxon>
        <taxon>Lactucinae</taxon>
        <taxon>Lactuca</taxon>
    </lineage>
</organism>
<protein>
    <submittedName>
        <fullName evidence="2">Uncharacterized protein</fullName>
    </submittedName>
</protein>
<name>A0A9R1VI39_LACSA</name>
<evidence type="ECO:0000313" key="3">
    <source>
        <dbReference type="Proteomes" id="UP000235145"/>
    </source>
</evidence>
<dbReference type="PANTHER" id="PTHR47481">
    <property type="match status" value="1"/>
</dbReference>
<proteinExistence type="predicted"/>